<dbReference type="SUPFAM" id="SSF81383">
    <property type="entry name" value="F-box domain"/>
    <property type="match status" value="1"/>
</dbReference>
<accession>A0A1A9UYI4</accession>
<evidence type="ECO:0000313" key="3">
    <source>
        <dbReference type="EnsemblMetazoa" id="GAUT019813-PA"/>
    </source>
</evidence>
<dbReference type="SUPFAM" id="SSF50630">
    <property type="entry name" value="Acid proteases"/>
    <property type="match status" value="1"/>
</dbReference>
<dbReference type="VEuPathDB" id="VectorBase:GAUT019813"/>
<reference evidence="3" key="1">
    <citation type="submission" date="2020-05" db="UniProtKB">
        <authorList>
            <consortium name="EnsemblMetazoa"/>
        </authorList>
    </citation>
    <scope>IDENTIFICATION</scope>
    <source>
        <strain evidence="3">TTRI</strain>
    </source>
</reference>
<dbReference type="EnsemblMetazoa" id="GAUT019813-RA">
    <property type="protein sequence ID" value="GAUT019813-PA"/>
    <property type="gene ID" value="GAUT019813"/>
</dbReference>
<feature type="region of interest" description="Disordered" evidence="1">
    <location>
        <begin position="113"/>
        <end position="167"/>
    </location>
</feature>
<evidence type="ECO:0000313" key="4">
    <source>
        <dbReference type="Proteomes" id="UP000078200"/>
    </source>
</evidence>
<feature type="domain" description="F-box" evidence="2">
    <location>
        <begin position="16"/>
        <end position="48"/>
    </location>
</feature>
<dbReference type="STRING" id="7395.A0A1A9UYI4"/>
<dbReference type="InterPro" id="IPR021109">
    <property type="entry name" value="Peptidase_aspartic_dom_sf"/>
</dbReference>
<dbReference type="GO" id="GO:0004190">
    <property type="term" value="F:aspartic-type endopeptidase activity"/>
    <property type="evidence" value="ECO:0007669"/>
    <property type="project" value="InterPro"/>
</dbReference>
<keyword evidence="4" id="KW-1185">Reference proteome</keyword>
<dbReference type="GO" id="GO:0006508">
    <property type="term" value="P:proteolysis"/>
    <property type="evidence" value="ECO:0007669"/>
    <property type="project" value="InterPro"/>
</dbReference>
<dbReference type="InterPro" id="IPR001810">
    <property type="entry name" value="F-box_dom"/>
</dbReference>
<evidence type="ECO:0000256" key="1">
    <source>
        <dbReference type="SAM" id="MobiDB-lite"/>
    </source>
</evidence>
<dbReference type="CDD" id="cd09917">
    <property type="entry name" value="F-box_SF"/>
    <property type="match status" value="1"/>
</dbReference>
<proteinExistence type="predicted"/>
<sequence>MITNNDLIPRTTLIFILNDDCLEYVCKYLELRDKIQFARVCKRFQNVFMMTSKIAYKMLLLDDMRTCTLWQVRQILQMIEPFIETLNGEIRHKQWMRVAEFLNRYSATRPPNHGFAGGGPTQCSRTDHPDVRRTATHRSTGPADCAGRRTTVRHHRQPPRGMGRRQDGTHLCFEVNRISVTNIIAGQWVAATVDTGATISFLAETFVEQLEERYKRTTHRANIFLTDGTPLKTDNTFTCAVHFEKRTTLGSLHLAEAPPKRLKFTERTAEKIRIPERKDDLATTEELKFTKRTEGITTEPSTIANTKKSKFLRKELPKLASLQEVTNKRRNQKINCEWPQIKTAYSSYSSPITLARKKNGVWQAKQPKQERDLVHQKNSDPRPAQVETALKDELQYSGNNRGSKPMKQTLGQNFECSGFIPLDLERKYQVKCVQKVPHLHTMIDSLAAISAEEYNIPLPIYGYICGFSPTITPGGDKVFWNLPTCAIPKPSSAPGTHILR</sequence>
<dbReference type="InterPro" id="IPR036047">
    <property type="entry name" value="F-box-like_dom_sf"/>
</dbReference>
<feature type="region of interest" description="Disordered" evidence="1">
    <location>
        <begin position="361"/>
        <end position="384"/>
    </location>
</feature>
<evidence type="ECO:0000259" key="2">
    <source>
        <dbReference type="Pfam" id="PF00646"/>
    </source>
</evidence>
<dbReference type="CDD" id="cd00303">
    <property type="entry name" value="retropepsin_like"/>
    <property type="match status" value="1"/>
</dbReference>
<organism evidence="3 4">
    <name type="scientific">Glossina austeni</name>
    <name type="common">Savannah tsetse fly</name>
    <dbReference type="NCBI Taxonomy" id="7395"/>
    <lineage>
        <taxon>Eukaryota</taxon>
        <taxon>Metazoa</taxon>
        <taxon>Ecdysozoa</taxon>
        <taxon>Arthropoda</taxon>
        <taxon>Hexapoda</taxon>
        <taxon>Insecta</taxon>
        <taxon>Pterygota</taxon>
        <taxon>Neoptera</taxon>
        <taxon>Endopterygota</taxon>
        <taxon>Diptera</taxon>
        <taxon>Brachycera</taxon>
        <taxon>Muscomorpha</taxon>
        <taxon>Hippoboscoidea</taxon>
        <taxon>Glossinidae</taxon>
        <taxon>Glossina</taxon>
    </lineage>
</organism>
<dbReference type="Gene3D" id="1.20.1280.50">
    <property type="match status" value="1"/>
</dbReference>
<protein>
    <recommendedName>
        <fullName evidence="2">F-box domain-containing protein</fullName>
    </recommendedName>
</protein>
<dbReference type="AlphaFoldDB" id="A0A1A9UYI4"/>
<dbReference type="Pfam" id="PF00646">
    <property type="entry name" value="F-box"/>
    <property type="match status" value="1"/>
</dbReference>
<dbReference type="Proteomes" id="UP000078200">
    <property type="component" value="Unassembled WGS sequence"/>
</dbReference>
<dbReference type="InterPro" id="IPR001969">
    <property type="entry name" value="Aspartic_peptidase_AS"/>
</dbReference>
<name>A0A1A9UYI4_GLOAU</name>
<feature type="compositionally biased region" description="Basic and acidic residues" evidence="1">
    <location>
        <begin position="367"/>
        <end position="380"/>
    </location>
</feature>
<dbReference type="PROSITE" id="PS00141">
    <property type="entry name" value="ASP_PROTEASE"/>
    <property type="match status" value="1"/>
</dbReference>